<evidence type="ECO:0000313" key="2">
    <source>
        <dbReference type="Proteomes" id="UP000789901"/>
    </source>
</evidence>
<proteinExistence type="predicted"/>
<dbReference type="Proteomes" id="UP000789901">
    <property type="component" value="Unassembled WGS sequence"/>
</dbReference>
<protein>
    <submittedName>
        <fullName evidence="1">26982_t:CDS:1</fullName>
    </submittedName>
</protein>
<organism evidence="1 2">
    <name type="scientific">Gigaspora margarita</name>
    <dbReference type="NCBI Taxonomy" id="4874"/>
    <lineage>
        <taxon>Eukaryota</taxon>
        <taxon>Fungi</taxon>
        <taxon>Fungi incertae sedis</taxon>
        <taxon>Mucoromycota</taxon>
        <taxon>Glomeromycotina</taxon>
        <taxon>Glomeromycetes</taxon>
        <taxon>Diversisporales</taxon>
        <taxon>Gigasporaceae</taxon>
        <taxon>Gigaspora</taxon>
    </lineage>
</organism>
<evidence type="ECO:0000313" key="1">
    <source>
        <dbReference type="EMBL" id="CAG8830081.1"/>
    </source>
</evidence>
<comment type="caution">
    <text evidence="1">The sequence shown here is derived from an EMBL/GenBank/DDBJ whole genome shotgun (WGS) entry which is preliminary data.</text>
</comment>
<sequence>MYCPLELHNQVINLVELHFSSEIRNYPLISIYDGEFINIFHFYNLEAYKVSNILPIKKSIIEYKNKYIVEDNDDNEYKAYKQNINNLNKILIK</sequence>
<reference evidence="1 2" key="1">
    <citation type="submission" date="2021-06" db="EMBL/GenBank/DDBJ databases">
        <authorList>
            <person name="Kallberg Y."/>
            <person name="Tangrot J."/>
            <person name="Rosling A."/>
        </authorList>
    </citation>
    <scope>NUCLEOTIDE SEQUENCE [LARGE SCALE GENOMIC DNA]</scope>
    <source>
        <strain evidence="1 2">120-4 pot B 10/14</strain>
    </source>
</reference>
<keyword evidence="2" id="KW-1185">Reference proteome</keyword>
<feature type="non-terminal residue" evidence="1">
    <location>
        <position position="93"/>
    </location>
</feature>
<name>A0ABN7WEX8_GIGMA</name>
<accession>A0ABN7WEX8</accession>
<gene>
    <name evidence="1" type="ORF">GMARGA_LOCUS30194</name>
</gene>
<dbReference type="EMBL" id="CAJVQB010042074">
    <property type="protein sequence ID" value="CAG8830081.1"/>
    <property type="molecule type" value="Genomic_DNA"/>
</dbReference>